<dbReference type="InterPro" id="IPR022148">
    <property type="entry name" value="CopG_antitoxin"/>
</dbReference>
<comment type="caution">
    <text evidence="1">The sequence shown here is derived from an EMBL/GenBank/DDBJ whole genome shotgun (WGS) entry which is preliminary data.</text>
</comment>
<evidence type="ECO:0000313" key="2">
    <source>
        <dbReference type="Proteomes" id="UP000177967"/>
    </source>
</evidence>
<accession>A0A1G1V212</accession>
<dbReference type="EMBL" id="MHBW01000010">
    <property type="protein sequence ID" value="OGY09418.1"/>
    <property type="molecule type" value="Genomic_DNA"/>
</dbReference>
<reference evidence="1 2" key="1">
    <citation type="journal article" date="2016" name="Nat. Commun.">
        <title>Thousands of microbial genomes shed light on interconnected biogeochemical processes in an aquifer system.</title>
        <authorList>
            <person name="Anantharaman K."/>
            <person name="Brown C.T."/>
            <person name="Hug L.A."/>
            <person name="Sharon I."/>
            <person name="Castelle C.J."/>
            <person name="Probst A.J."/>
            <person name="Thomas B.C."/>
            <person name="Singh A."/>
            <person name="Wilkins M.J."/>
            <person name="Karaoz U."/>
            <person name="Brodie E.L."/>
            <person name="Williams K.H."/>
            <person name="Hubbard S.S."/>
            <person name="Banfield J.F."/>
        </authorList>
    </citation>
    <scope>NUCLEOTIDE SEQUENCE [LARGE SCALE GENOMIC DNA]</scope>
</reference>
<evidence type="ECO:0000313" key="1">
    <source>
        <dbReference type="EMBL" id="OGY09418.1"/>
    </source>
</evidence>
<name>A0A1G1V212_9BACT</name>
<proteinExistence type="predicted"/>
<dbReference type="STRING" id="1797513.A2782_01190"/>
<dbReference type="AlphaFoldDB" id="A0A1G1V212"/>
<protein>
    <recommendedName>
        <fullName evidence="3">Antitoxin</fullName>
    </recommendedName>
</protein>
<sequence length="91" mass="10763">MEKKLKPIPKFKNEEEEANFWGTHDTTDYFDWSKARHVVFPNLKPSTRVVTFRAPQGLIDHLKVIANKKDVPYQSLIKIYLDEKVREEMST</sequence>
<evidence type="ECO:0008006" key="3">
    <source>
        <dbReference type="Google" id="ProtNLM"/>
    </source>
</evidence>
<gene>
    <name evidence="1" type="ORF">A2782_01190</name>
</gene>
<dbReference type="Proteomes" id="UP000177967">
    <property type="component" value="Unassembled WGS sequence"/>
</dbReference>
<organism evidence="1 2">
    <name type="scientific">Candidatus Blackburnbacteria bacterium RIFCSPHIGHO2_01_FULL_43_15b</name>
    <dbReference type="NCBI Taxonomy" id="1797513"/>
    <lineage>
        <taxon>Bacteria</taxon>
        <taxon>Candidatus Blackburniibacteriota</taxon>
    </lineage>
</organism>
<dbReference type="Pfam" id="PF12441">
    <property type="entry name" value="CopG_antitoxin"/>
    <property type="match status" value="1"/>
</dbReference>